<feature type="domain" description="Type I restriction modification DNA specificity" evidence="1">
    <location>
        <begin position="2"/>
        <end position="154"/>
    </location>
</feature>
<name>D6LH05_9FUSO</name>
<evidence type="ECO:0000313" key="3">
    <source>
        <dbReference type="Proteomes" id="UP000003964"/>
    </source>
</evidence>
<gene>
    <name evidence="2" type="ORF">HMPREF0400_01005</name>
</gene>
<sequence length="368" mass="42544">MGDLFDVITSKGYDAGKLKFINKNRNVFDFIGRTKLNYGVQGLVERLNTDPNEENTISVSQIGSVYAQIRKNKWYSSQNIFVLVPKDKKIINLLVVTSINKTLEKYKGGHTSYPTLDSLKNDIIQLPTTKDGKIDFDFMDVYISELKEERISELVAYLKISGLDNYELLKDEKQIIEDFSNIRWKDYQIGNLFERVKTKKLSYKAKNLPKEPVKDYILPVLTSSFMNQGLNYYVPKAETTILKNVISIPSNSDVYRAYYQSREFTVLSDAYAVEWKNKEEKFESNEYLFTVSCINKVTDLAIYSYKNKLGGWNVVKNKYIKLPVNSSGEIDFEYMKTFIQAVKKLIIKDVVLYADKKIEVTKEAIENS</sequence>
<dbReference type="EMBL" id="GG770383">
    <property type="protein sequence ID" value="EFG27681.2"/>
    <property type="molecule type" value="Genomic_DNA"/>
</dbReference>
<feature type="domain" description="Type I restriction modification DNA specificity" evidence="1">
    <location>
        <begin position="183"/>
        <end position="344"/>
    </location>
</feature>
<organism evidence="2 3">
    <name type="scientific">Fusobacterium periodonticum 1_1_41FAA</name>
    <dbReference type="NCBI Taxonomy" id="469621"/>
    <lineage>
        <taxon>Bacteria</taxon>
        <taxon>Fusobacteriati</taxon>
        <taxon>Fusobacteriota</taxon>
        <taxon>Fusobacteriia</taxon>
        <taxon>Fusobacteriales</taxon>
        <taxon>Fusobacteriaceae</taxon>
        <taxon>Fusobacterium</taxon>
    </lineage>
</organism>
<proteinExistence type="predicted"/>
<reference evidence="2 3" key="1">
    <citation type="submission" date="2010-03" db="EMBL/GenBank/DDBJ databases">
        <title>The Genome Sequence of Fusobacterium sp. 1_1_41FAA.</title>
        <authorList>
            <consortium name="The Broad Institute Genome Sequencing Platform"/>
            <person name="Ward D."/>
            <person name="Earl A."/>
            <person name="Feldgarden M."/>
            <person name="Gevers D."/>
            <person name="Young S.K."/>
            <person name="Zeng Q."/>
            <person name="Koehrsen M."/>
            <person name="Alvarado L."/>
            <person name="Berlin A."/>
            <person name="Borenstein D."/>
            <person name="Chapman S."/>
            <person name="Chen Z."/>
            <person name="Engels R."/>
            <person name="Freedman E."/>
            <person name="Gellesch M."/>
            <person name="Goldberg J."/>
            <person name="Griggs A."/>
            <person name="Gujja S."/>
            <person name="Heilman E."/>
            <person name="Heiman D."/>
            <person name="Hepburn T."/>
            <person name="Howarth C."/>
            <person name="Jen D."/>
            <person name="Larson L."/>
            <person name="Mehta T."/>
            <person name="Park D."/>
            <person name="Pearson M."/>
            <person name="Richards J."/>
            <person name="Roberts A."/>
            <person name="Saif S."/>
            <person name="Shea T."/>
            <person name="Shenoy N."/>
            <person name="Sisk P."/>
            <person name="Stolte C."/>
            <person name="Sykes S."/>
            <person name="Walk T."/>
            <person name="White J."/>
            <person name="Yandava C."/>
            <person name="Strauss J.C."/>
            <person name="Ambrose C.E."/>
            <person name="Allen-Vercoe E."/>
            <person name="Haas B."/>
            <person name="Henn M.R."/>
            <person name="Nusbaum C."/>
            <person name="Birren B."/>
        </authorList>
    </citation>
    <scope>NUCLEOTIDE SEQUENCE [LARGE SCALE GENOMIC DNA]</scope>
    <source>
        <strain evidence="2 3">1_1_41FAA</strain>
    </source>
</reference>
<dbReference type="GO" id="GO:0003677">
    <property type="term" value="F:DNA binding"/>
    <property type="evidence" value="ECO:0007669"/>
    <property type="project" value="InterPro"/>
</dbReference>
<dbReference type="Proteomes" id="UP000003964">
    <property type="component" value="Unassembled WGS sequence"/>
</dbReference>
<accession>D6LH05</accession>
<dbReference type="InterPro" id="IPR000055">
    <property type="entry name" value="Restrct_endonuc_typeI_TRD"/>
</dbReference>
<dbReference type="AlphaFoldDB" id="D6LH05"/>
<evidence type="ECO:0000313" key="2">
    <source>
        <dbReference type="EMBL" id="EFG27681.2"/>
    </source>
</evidence>
<protein>
    <submittedName>
        <fullName evidence="2">Restriction enzyme, beta subunit</fullName>
    </submittedName>
</protein>
<evidence type="ECO:0000259" key="1">
    <source>
        <dbReference type="Pfam" id="PF01420"/>
    </source>
</evidence>
<dbReference type="Pfam" id="PF01420">
    <property type="entry name" value="Methylase_S"/>
    <property type="match status" value="2"/>
</dbReference>